<dbReference type="EMBL" id="JAVIIV010000019">
    <property type="protein sequence ID" value="MDX8488349.1"/>
    <property type="molecule type" value="Genomic_DNA"/>
</dbReference>
<dbReference type="InterPro" id="IPR035906">
    <property type="entry name" value="MetI-like_sf"/>
</dbReference>
<evidence type="ECO:0000256" key="4">
    <source>
        <dbReference type="ARBA" id="ARBA00022475"/>
    </source>
</evidence>
<gene>
    <name evidence="10" type="ORF">RFM52_24545</name>
</gene>
<dbReference type="PROSITE" id="PS50928">
    <property type="entry name" value="ABC_TM1"/>
    <property type="match status" value="1"/>
</dbReference>
<evidence type="ECO:0000313" key="10">
    <source>
        <dbReference type="EMBL" id="MDX8488349.1"/>
    </source>
</evidence>
<feature type="transmembrane region" description="Helical" evidence="8">
    <location>
        <begin position="151"/>
        <end position="171"/>
    </location>
</feature>
<accession>A0ABU4YR10</accession>
<evidence type="ECO:0000256" key="8">
    <source>
        <dbReference type="SAM" id="Phobius"/>
    </source>
</evidence>
<sequence length="278" mass="30907">MWLARIRTGELRFAVMLAPLLLFMVLAFDVPVLTMLEWSFSNPTPTTRHYVYLVETPVYLRVIANTLRIASMTTLACIFLGYPLAYWMRGLSSGGRAACLVLVLLPFWISVLIRTYSWIVILGNDGLLNRALLATGLVHQPVQFLYNEHGVLIGMVNVLLPFFVLPLYAAFSRFDERCFQAAASLGASKRAIFWRLFVPMSGSAVTASATLVFILSLGFYITPAVLGGGNVMMIANMLDVLINTLPRWETAAALSAILMVTILLLYSINYRLRTGGRN</sequence>
<dbReference type="PANTHER" id="PTHR42929:SF5">
    <property type="entry name" value="ABC TRANSPORTER PERMEASE PROTEIN"/>
    <property type="match status" value="1"/>
</dbReference>
<evidence type="ECO:0000256" key="7">
    <source>
        <dbReference type="ARBA" id="ARBA00023136"/>
    </source>
</evidence>
<evidence type="ECO:0000313" key="11">
    <source>
        <dbReference type="Proteomes" id="UP001280156"/>
    </source>
</evidence>
<organism evidence="10 11">
    <name type="scientific">Mesorhizobium humile</name>
    <dbReference type="NCBI Taxonomy" id="3072313"/>
    <lineage>
        <taxon>Bacteria</taxon>
        <taxon>Pseudomonadati</taxon>
        <taxon>Pseudomonadota</taxon>
        <taxon>Alphaproteobacteria</taxon>
        <taxon>Hyphomicrobiales</taxon>
        <taxon>Phyllobacteriaceae</taxon>
        <taxon>Mesorhizobium</taxon>
    </lineage>
</organism>
<keyword evidence="4" id="KW-1003">Cell membrane</keyword>
<feature type="transmembrane region" description="Helical" evidence="8">
    <location>
        <begin position="62"/>
        <end position="85"/>
    </location>
</feature>
<evidence type="ECO:0000259" key="9">
    <source>
        <dbReference type="PROSITE" id="PS50928"/>
    </source>
</evidence>
<dbReference type="RefSeq" id="WP_320298655.1">
    <property type="nucleotide sequence ID" value="NZ_JAVIIU010000018.1"/>
</dbReference>
<keyword evidence="6 8" id="KW-1133">Transmembrane helix</keyword>
<dbReference type="Gene3D" id="1.10.3720.10">
    <property type="entry name" value="MetI-like"/>
    <property type="match status" value="1"/>
</dbReference>
<keyword evidence="5 8" id="KW-0812">Transmembrane</keyword>
<feature type="domain" description="ABC transmembrane type-1" evidence="9">
    <location>
        <begin position="63"/>
        <end position="269"/>
    </location>
</feature>
<proteinExistence type="inferred from homology"/>
<evidence type="ECO:0000256" key="2">
    <source>
        <dbReference type="ARBA" id="ARBA00007069"/>
    </source>
</evidence>
<comment type="subcellular location">
    <subcellularLocation>
        <location evidence="1">Cell membrane</location>
        <topology evidence="1">Multi-pass membrane protein</topology>
    </subcellularLocation>
</comment>
<feature type="transmembrane region" description="Helical" evidence="8">
    <location>
        <begin position="97"/>
        <end position="119"/>
    </location>
</feature>
<evidence type="ECO:0000256" key="1">
    <source>
        <dbReference type="ARBA" id="ARBA00004651"/>
    </source>
</evidence>
<keyword evidence="11" id="KW-1185">Reference proteome</keyword>
<dbReference type="SUPFAM" id="SSF161098">
    <property type="entry name" value="MetI-like"/>
    <property type="match status" value="1"/>
</dbReference>
<dbReference type="CDD" id="cd06261">
    <property type="entry name" value="TM_PBP2"/>
    <property type="match status" value="1"/>
</dbReference>
<comment type="caution">
    <text evidence="10">The sequence shown here is derived from an EMBL/GenBank/DDBJ whole genome shotgun (WGS) entry which is preliminary data.</text>
</comment>
<protein>
    <submittedName>
        <fullName evidence="10">ABC transporter permease</fullName>
    </submittedName>
</protein>
<evidence type="ECO:0000256" key="3">
    <source>
        <dbReference type="ARBA" id="ARBA00022448"/>
    </source>
</evidence>
<keyword evidence="7 8" id="KW-0472">Membrane</keyword>
<comment type="similarity">
    <text evidence="2">Belongs to the binding-protein-dependent transport system permease family. CysTW subfamily.</text>
</comment>
<evidence type="ECO:0000256" key="6">
    <source>
        <dbReference type="ARBA" id="ARBA00022989"/>
    </source>
</evidence>
<reference evidence="10 11" key="1">
    <citation type="submission" date="2023-08" db="EMBL/GenBank/DDBJ databases">
        <title>Implementing the SeqCode for naming new Mesorhizobium species isolated from Vachellia karroo root nodules.</title>
        <authorList>
            <person name="Van Lill M."/>
        </authorList>
    </citation>
    <scope>NUCLEOTIDE SEQUENCE [LARGE SCALE GENOMIC DNA]</scope>
    <source>
        <strain evidence="10 11">VK2B</strain>
    </source>
</reference>
<dbReference type="PANTHER" id="PTHR42929">
    <property type="entry name" value="INNER MEMBRANE ABC TRANSPORTER PERMEASE PROTEIN YDCU-RELATED-RELATED"/>
    <property type="match status" value="1"/>
</dbReference>
<name>A0ABU4YR10_9HYPH</name>
<keyword evidence="3" id="KW-0813">Transport</keyword>
<dbReference type="InterPro" id="IPR000515">
    <property type="entry name" value="MetI-like"/>
</dbReference>
<feature type="transmembrane region" description="Helical" evidence="8">
    <location>
        <begin position="220"/>
        <end position="238"/>
    </location>
</feature>
<feature type="transmembrane region" description="Helical" evidence="8">
    <location>
        <begin position="250"/>
        <end position="268"/>
    </location>
</feature>
<evidence type="ECO:0000256" key="5">
    <source>
        <dbReference type="ARBA" id="ARBA00022692"/>
    </source>
</evidence>
<dbReference type="Proteomes" id="UP001280156">
    <property type="component" value="Unassembled WGS sequence"/>
</dbReference>